<comment type="subcellular location">
    <subcellularLocation>
        <location evidence="1">Cytoplasm</location>
    </subcellularLocation>
</comment>
<dbReference type="PROSITE" id="PS50106">
    <property type="entry name" value="PDZ"/>
    <property type="match status" value="1"/>
</dbReference>
<dbReference type="SUPFAM" id="SSF57716">
    <property type="entry name" value="Glucocorticoid receptor-like (DNA-binding domain)"/>
    <property type="match status" value="5"/>
</dbReference>
<dbReference type="GO" id="GO:0003779">
    <property type="term" value="F:actin binding"/>
    <property type="evidence" value="ECO:0007669"/>
    <property type="project" value="TreeGrafter"/>
</dbReference>
<feature type="region of interest" description="Disordered" evidence="7">
    <location>
        <begin position="415"/>
        <end position="436"/>
    </location>
</feature>
<dbReference type="Gene3D" id="2.30.42.10">
    <property type="match status" value="1"/>
</dbReference>
<dbReference type="CTD" id="36740"/>
<feature type="domain" description="LIM zinc-binding" evidence="8">
    <location>
        <begin position="1162"/>
        <end position="1221"/>
    </location>
</feature>
<feature type="region of interest" description="Disordered" evidence="7">
    <location>
        <begin position="351"/>
        <end position="387"/>
    </location>
</feature>
<organism evidence="10 11">
    <name type="scientific">Sipha flava</name>
    <name type="common">yellow sugarcane aphid</name>
    <dbReference type="NCBI Taxonomy" id="143950"/>
    <lineage>
        <taxon>Eukaryota</taxon>
        <taxon>Metazoa</taxon>
        <taxon>Ecdysozoa</taxon>
        <taxon>Arthropoda</taxon>
        <taxon>Hexapoda</taxon>
        <taxon>Insecta</taxon>
        <taxon>Pterygota</taxon>
        <taxon>Neoptera</taxon>
        <taxon>Paraneoptera</taxon>
        <taxon>Hemiptera</taxon>
        <taxon>Sternorrhyncha</taxon>
        <taxon>Aphidomorpha</taxon>
        <taxon>Aphidoidea</taxon>
        <taxon>Aphididae</taxon>
        <taxon>Sipha</taxon>
    </lineage>
</organism>
<dbReference type="InterPro" id="IPR001478">
    <property type="entry name" value="PDZ"/>
</dbReference>
<dbReference type="SMART" id="SM00228">
    <property type="entry name" value="PDZ"/>
    <property type="match status" value="1"/>
</dbReference>
<sequence>MAQLINLKLSRNDKSSPWGFRLQGGKDFGTPLLIQKVNFGSLAEKAGLQVGDALVQVNGQDVYDVKHKDAQDIIIGAGNSFEVTIHRGGLSSWKPSVTPVGPSPVSNRFSQSPQPVTKTSLARVGPPSPAIGTGHNAVTRPFSGASSPKVANGYNNDSGTVKAIVNKQYNTPVGIYSEENIAETLTAQAELLAGGVLGVNFKKNEKNYEASNSEVLKMVQEADKQPKDIESDLQAKFAYFSAASHAIGGRATSPRSMTPIAAAINMPEQRDPYLGSPFKEVENNMPVECNDCRKDIIGVFVRIKDKSLHVECFKCATCGSSLKNVGYFNINNKLYCDIHAKMVAKQNPPAPNLEPVTVAPGSRPPSGSFNVITSKPKEAQSPQPSTLSPIPFHAPKAPCHVNAPKMQVPQKVFSNAKPNESPKQTPAPPAFTGGYNQVQSDAFKSSINPQPRLPFLKPKPSTGSAFCPVKLSPLTTDSNICSTECAKSISRTLNQCKETLSASISTQMLIESSKKERSESPIQKYNHPETHTSEVSQEIRSLLPPNNPIRSISPTHLVIFPPEMPPEFKAYCRSKTSTPQPLHKINAETESPCLISSAVNQVESTISKTTVECLEIVEPNCVQNINEYEVSKSEKSDINVGQDQLIPQSTVEYLKEVTQNYNPKFHENEDSKFENIDIIQNQQTSHIDNAEPIIRSKLVTPVVENKRAESPLVAALTIAPDRSYSPLPSFVDASEFVSKPTELVKEQKSMTMADALTVAPDRSYKLPESKIPARPIGNNPVRYMHGYNKKEPAVPLLMTRSLIYSPISAVDSEEEQIAMLGLKSFPPVSDELKLSTAAGDFDRNEPDFEYIEELNFDVPKIEEFEEPANEETVTEQPSKCLPRYPFTASGLHEPSDIPRYQQSIPENPHQATIPSEKFPEKKIGPGIQDKVSTFTSKGSIKNETFLKQERNINTKVVTLGFEPSSLGGCTSKFENTDPNIIISSNFEAASPNNTSNAKSSITSPMPISSPPPFPKMLVTNVNTVEPVGPMPKTSLPASLLSKKLTCFTKKQQPKYIPTPIPQPDIGGQPTGRTGASAGLTAPKRGRGVLNPQNLTPGARVPLCGQCNLYIRGPFITALGKIWCPEHFVCTNEKCKRPLQDIGFVEEDNGLYCEYCFEQYLAPVCSKCSKKIKADCLNAIGKQFHPECFNCTYCGKLFGNSPFFLEDSLPYCENDWNELFTTKCIACGFPIEAGDRWVEALNNNYHSPCFNCSKCKVNLEGQSFFAKGGRPYCKSHAR</sequence>
<dbReference type="GO" id="GO:0001725">
    <property type="term" value="C:stress fiber"/>
    <property type="evidence" value="ECO:0007669"/>
    <property type="project" value="TreeGrafter"/>
</dbReference>
<name>A0A8B8FD56_9HEMI</name>
<evidence type="ECO:0000256" key="3">
    <source>
        <dbReference type="ARBA" id="ARBA00022723"/>
    </source>
</evidence>
<dbReference type="GO" id="GO:0031941">
    <property type="term" value="C:filamentous actin"/>
    <property type="evidence" value="ECO:0007669"/>
    <property type="project" value="TreeGrafter"/>
</dbReference>
<dbReference type="GO" id="GO:0030018">
    <property type="term" value="C:Z disc"/>
    <property type="evidence" value="ECO:0007669"/>
    <property type="project" value="TreeGrafter"/>
</dbReference>
<evidence type="ECO:0000259" key="9">
    <source>
        <dbReference type="PROSITE" id="PS50106"/>
    </source>
</evidence>
<dbReference type="CDD" id="cd09461">
    <property type="entry name" value="LIM3_Enigma_like_1"/>
    <property type="match status" value="1"/>
</dbReference>
<dbReference type="GO" id="GO:0061061">
    <property type="term" value="P:muscle structure development"/>
    <property type="evidence" value="ECO:0007669"/>
    <property type="project" value="TreeGrafter"/>
</dbReference>
<evidence type="ECO:0000256" key="1">
    <source>
        <dbReference type="ARBA" id="ARBA00004496"/>
    </source>
</evidence>
<accession>A0A8B8FD56</accession>
<keyword evidence="10" id="KW-1185">Reference proteome</keyword>
<reference evidence="11" key="1">
    <citation type="submission" date="2025-08" db="UniProtKB">
        <authorList>
            <consortium name="RefSeq"/>
        </authorList>
    </citation>
    <scope>IDENTIFICATION</scope>
    <source>
        <tissue evidence="11">Whole body</tissue>
    </source>
</reference>
<evidence type="ECO:0000256" key="5">
    <source>
        <dbReference type="ARBA" id="ARBA00023038"/>
    </source>
</evidence>
<evidence type="ECO:0000313" key="11">
    <source>
        <dbReference type="RefSeq" id="XP_025408377.1"/>
    </source>
</evidence>
<evidence type="ECO:0000256" key="4">
    <source>
        <dbReference type="ARBA" id="ARBA00022833"/>
    </source>
</evidence>
<feature type="region of interest" description="Disordered" evidence="7">
    <location>
        <begin position="1057"/>
        <end position="1091"/>
    </location>
</feature>
<proteinExistence type="predicted"/>
<dbReference type="Proteomes" id="UP000694846">
    <property type="component" value="Unplaced"/>
</dbReference>
<evidence type="ECO:0000313" key="10">
    <source>
        <dbReference type="Proteomes" id="UP000694846"/>
    </source>
</evidence>
<dbReference type="GO" id="GO:0030036">
    <property type="term" value="P:actin cytoskeleton organization"/>
    <property type="evidence" value="ECO:0007669"/>
    <property type="project" value="TreeGrafter"/>
</dbReference>
<dbReference type="CDD" id="cd09455">
    <property type="entry name" value="LIM1_Enigma_like_1"/>
    <property type="match status" value="1"/>
</dbReference>
<feature type="domain" description="PDZ" evidence="9">
    <location>
        <begin position="6"/>
        <end position="89"/>
    </location>
</feature>
<dbReference type="SMART" id="SM00132">
    <property type="entry name" value="LIM"/>
    <property type="match status" value="4"/>
</dbReference>
<dbReference type="AlphaFoldDB" id="A0A8B8FD56"/>
<feature type="compositionally biased region" description="Polar residues" evidence="7">
    <location>
        <begin position="415"/>
        <end position="424"/>
    </location>
</feature>
<dbReference type="SUPFAM" id="SSF50156">
    <property type="entry name" value="PDZ domain-like"/>
    <property type="match status" value="1"/>
</dbReference>
<feature type="domain" description="LIM zinc-binding" evidence="8">
    <location>
        <begin position="1222"/>
        <end position="1277"/>
    </location>
</feature>
<dbReference type="CDD" id="cd09360">
    <property type="entry name" value="LIM_ALP_like"/>
    <property type="match status" value="1"/>
</dbReference>
<dbReference type="InterPro" id="IPR031847">
    <property type="entry name" value="PDLI1-4/Zasp-like_mid"/>
</dbReference>
<feature type="compositionally biased region" description="Low complexity" evidence="7">
    <location>
        <begin position="95"/>
        <end position="106"/>
    </location>
</feature>
<dbReference type="GO" id="GO:0007507">
    <property type="term" value="P:heart development"/>
    <property type="evidence" value="ECO:0007669"/>
    <property type="project" value="TreeGrafter"/>
</dbReference>
<dbReference type="PROSITE" id="PS00478">
    <property type="entry name" value="LIM_DOMAIN_1"/>
    <property type="match status" value="1"/>
</dbReference>
<dbReference type="RefSeq" id="XP_025408377.1">
    <property type="nucleotide sequence ID" value="XM_025552592.1"/>
</dbReference>
<keyword evidence="5 6" id="KW-0440">LIM domain</keyword>
<dbReference type="FunFam" id="2.10.110.10:FF:000060">
    <property type="entry name" value="Uncharacterized protein, isoform Z"/>
    <property type="match status" value="1"/>
</dbReference>
<dbReference type="InterPro" id="IPR050604">
    <property type="entry name" value="PDZ-LIM_domain"/>
</dbReference>
<feature type="region of interest" description="Disordered" evidence="7">
    <location>
        <begin position="95"/>
        <end position="115"/>
    </location>
</feature>
<dbReference type="PROSITE" id="PS50023">
    <property type="entry name" value="LIM_DOMAIN_2"/>
    <property type="match status" value="3"/>
</dbReference>
<dbReference type="CDD" id="cd23068">
    <property type="entry name" value="PDZ_ZASP52-like"/>
    <property type="match status" value="1"/>
</dbReference>
<dbReference type="FunFam" id="2.10.110.10:FF:000069">
    <property type="entry name" value="Uncharacterized protein, isoform Z"/>
    <property type="match status" value="1"/>
</dbReference>
<evidence type="ECO:0000259" key="8">
    <source>
        <dbReference type="PROSITE" id="PS50023"/>
    </source>
</evidence>
<dbReference type="GO" id="GO:0046872">
    <property type="term" value="F:metal ion binding"/>
    <property type="evidence" value="ECO:0007669"/>
    <property type="project" value="UniProtKB-KW"/>
</dbReference>
<dbReference type="GO" id="GO:0005912">
    <property type="term" value="C:adherens junction"/>
    <property type="evidence" value="ECO:0007669"/>
    <property type="project" value="TreeGrafter"/>
</dbReference>
<dbReference type="FunFam" id="2.30.42.10:FF:000055">
    <property type="entry name" value="PDZ and LIM domain protein 3"/>
    <property type="match status" value="1"/>
</dbReference>
<dbReference type="OrthoDB" id="5911912at2759"/>
<keyword evidence="4 6" id="KW-0862">Zinc</keyword>
<feature type="region of interest" description="Disordered" evidence="7">
    <location>
        <begin position="510"/>
        <end position="535"/>
    </location>
</feature>
<dbReference type="CDD" id="cd08368">
    <property type="entry name" value="LIM"/>
    <property type="match status" value="1"/>
</dbReference>
<evidence type="ECO:0000256" key="6">
    <source>
        <dbReference type="PROSITE-ProRule" id="PRU00125"/>
    </source>
</evidence>
<dbReference type="SMART" id="SM00735">
    <property type="entry name" value="ZM"/>
    <property type="match status" value="1"/>
</dbReference>
<dbReference type="InterPro" id="IPR001781">
    <property type="entry name" value="Znf_LIM"/>
</dbReference>
<protein>
    <submittedName>
        <fullName evidence="11">PDZ and LIM domain protein Zasp isoform X8</fullName>
    </submittedName>
</protein>
<dbReference type="PANTHER" id="PTHR24214">
    <property type="entry name" value="PDZ AND LIM DOMAIN PROTEIN ZASP"/>
    <property type="match status" value="1"/>
</dbReference>
<dbReference type="Pfam" id="PF15936">
    <property type="entry name" value="DUF4749"/>
    <property type="match status" value="1"/>
</dbReference>
<dbReference type="Pfam" id="PF00412">
    <property type="entry name" value="LIM"/>
    <property type="match status" value="4"/>
</dbReference>
<dbReference type="PANTHER" id="PTHR24214:SF38">
    <property type="entry name" value="PDZ AND LIM DOMAIN PROTEIN ZASP-RELATED"/>
    <property type="match status" value="1"/>
</dbReference>
<feature type="domain" description="LIM zinc-binding" evidence="8">
    <location>
        <begin position="287"/>
        <end position="346"/>
    </location>
</feature>
<dbReference type="FunFam" id="2.10.110.10:FF:000073">
    <property type="entry name" value="Uncharacterized protein, isoform Z"/>
    <property type="match status" value="1"/>
</dbReference>
<keyword evidence="2" id="KW-0963">Cytoplasm</keyword>
<evidence type="ECO:0000256" key="2">
    <source>
        <dbReference type="ARBA" id="ARBA00022490"/>
    </source>
</evidence>
<dbReference type="GeneID" id="112682103"/>
<dbReference type="GO" id="GO:0051371">
    <property type="term" value="F:muscle alpha-actinin binding"/>
    <property type="evidence" value="ECO:0007669"/>
    <property type="project" value="TreeGrafter"/>
</dbReference>
<gene>
    <name evidence="11" type="primary">LOC112682103</name>
</gene>
<keyword evidence="3 6" id="KW-0479">Metal-binding</keyword>
<dbReference type="InterPro" id="IPR036034">
    <property type="entry name" value="PDZ_sf"/>
</dbReference>
<dbReference type="InterPro" id="IPR006643">
    <property type="entry name" value="Zasp-like_motif"/>
</dbReference>
<dbReference type="Gene3D" id="2.10.110.10">
    <property type="entry name" value="Cysteine Rich Protein"/>
    <property type="match status" value="4"/>
</dbReference>
<evidence type="ECO:0000256" key="7">
    <source>
        <dbReference type="SAM" id="MobiDB-lite"/>
    </source>
</evidence>
<dbReference type="Pfam" id="PF00595">
    <property type="entry name" value="PDZ"/>
    <property type="match status" value="1"/>
</dbReference>